<dbReference type="AlphaFoldDB" id="A0A9Q1B2C2"/>
<sequence>MTQIGQHPRQFLHSRYENLIAAAEDEIHIRSATVPDTPEQMETNISAVTQVGRQLAIIGDEYNKAYDGKLEGPLFHLVKGMAASIFQACFWNRFKSAMETPENFYSSGWRKIIDCLWIVCVPLKYLCQKWVPATLLTILMWWLLTYGLQN</sequence>
<accession>A0A9Q1B2C2</accession>
<gene>
    <name evidence="1" type="ORF">JRQ81_015653</name>
</gene>
<keyword evidence="2" id="KW-1185">Reference proteome</keyword>
<reference evidence="1" key="1">
    <citation type="journal article" date="2023" name="DNA Res.">
        <title>Chromosome-level genome assembly of Phrynocephalus forsythii using third-generation DNA sequencing and Hi-C analysis.</title>
        <authorList>
            <person name="Qi Y."/>
            <person name="Zhao W."/>
            <person name="Zhao Y."/>
            <person name="Niu C."/>
            <person name="Cao S."/>
            <person name="Zhang Y."/>
        </authorList>
    </citation>
    <scope>NUCLEOTIDE SEQUENCE</scope>
    <source>
        <tissue evidence="1">Muscle</tissue>
    </source>
</reference>
<organism evidence="1 2">
    <name type="scientific">Phrynocephalus forsythii</name>
    <dbReference type="NCBI Taxonomy" id="171643"/>
    <lineage>
        <taxon>Eukaryota</taxon>
        <taxon>Metazoa</taxon>
        <taxon>Chordata</taxon>
        <taxon>Craniata</taxon>
        <taxon>Vertebrata</taxon>
        <taxon>Euteleostomi</taxon>
        <taxon>Lepidosauria</taxon>
        <taxon>Squamata</taxon>
        <taxon>Bifurcata</taxon>
        <taxon>Unidentata</taxon>
        <taxon>Episquamata</taxon>
        <taxon>Toxicofera</taxon>
        <taxon>Iguania</taxon>
        <taxon>Acrodonta</taxon>
        <taxon>Agamidae</taxon>
        <taxon>Agaminae</taxon>
        <taxon>Phrynocephalus</taxon>
    </lineage>
</organism>
<dbReference type="EMBL" id="JAPFRF010000006">
    <property type="protein sequence ID" value="KAJ7329479.1"/>
    <property type="molecule type" value="Genomic_DNA"/>
</dbReference>
<evidence type="ECO:0000313" key="2">
    <source>
        <dbReference type="Proteomes" id="UP001142489"/>
    </source>
</evidence>
<protein>
    <submittedName>
        <fullName evidence="1">Uncharacterized protein</fullName>
    </submittedName>
</protein>
<comment type="caution">
    <text evidence="1">The sequence shown here is derived from an EMBL/GenBank/DDBJ whole genome shotgun (WGS) entry which is preliminary data.</text>
</comment>
<dbReference type="Proteomes" id="UP001142489">
    <property type="component" value="Unassembled WGS sequence"/>
</dbReference>
<evidence type="ECO:0000313" key="1">
    <source>
        <dbReference type="EMBL" id="KAJ7329479.1"/>
    </source>
</evidence>
<name>A0A9Q1B2C2_9SAUR</name>
<dbReference type="OrthoDB" id="6020735at2759"/>
<proteinExistence type="predicted"/>